<dbReference type="Proteomes" id="UP000824002">
    <property type="component" value="Unassembled WGS sequence"/>
</dbReference>
<proteinExistence type="predicted"/>
<dbReference type="PROSITE" id="PS00198">
    <property type="entry name" value="4FE4S_FER_1"/>
    <property type="match status" value="1"/>
</dbReference>
<name>A0A9D1FP83_9FIRM</name>
<dbReference type="InterPro" id="IPR009051">
    <property type="entry name" value="Helical_ferredxn"/>
</dbReference>
<dbReference type="Pfam" id="PF13187">
    <property type="entry name" value="Fer4_9"/>
    <property type="match status" value="1"/>
</dbReference>
<dbReference type="PANTHER" id="PTHR43312">
    <property type="entry name" value="D-THREO-ALDOSE 1-DEHYDROGENASE"/>
    <property type="match status" value="1"/>
</dbReference>
<accession>A0A9D1FP83</accession>
<evidence type="ECO:0000259" key="4">
    <source>
        <dbReference type="PROSITE" id="PS51379"/>
    </source>
</evidence>
<dbReference type="Gene3D" id="1.10.1060.10">
    <property type="entry name" value="Alpha-helical ferredoxin"/>
    <property type="match status" value="1"/>
</dbReference>
<reference evidence="5" key="1">
    <citation type="submission" date="2020-10" db="EMBL/GenBank/DDBJ databases">
        <authorList>
            <person name="Gilroy R."/>
        </authorList>
    </citation>
    <scope>NUCLEOTIDE SEQUENCE</scope>
    <source>
        <strain evidence="5">CHK199-13235</strain>
    </source>
</reference>
<evidence type="ECO:0000256" key="2">
    <source>
        <dbReference type="ARBA" id="ARBA00023004"/>
    </source>
</evidence>
<evidence type="ECO:0000256" key="3">
    <source>
        <dbReference type="ARBA" id="ARBA00023014"/>
    </source>
</evidence>
<dbReference type="SUPFAM" id="SSF51430">
    <property type="entry name" value="NAD(P)-linked oxidoreductase"/>
    <property type="match status" value="1"/>
</dbReference>
<dbReference type="InterPro" id="IPR036812">
    <property type="entry name" value="NAD(P)_OxRdtase_dom_sf"/>
</dbReference>
<dbReference type="Gene3D" id="3.20.20.100">
    <property type="entry name" value="NADP-dependent oxidoreductase domain"/>
    <property type="match status" value="1"/>
</dbReference>
<dbReference type="PANTHER" id="PTHR43312:SF2">
    <property type="entry name" value="OXIDOREDUCTASE"/>
    <property type="match status" value="1"/>
</dbReference>
<dbReference type="CDD" id="cd19096">
    <property type="entry name" value="AKR_Fe-S_oxidoreductase"/>
    <property type="match status" value="1"/>
</dbReference>
<protein>
    <submittedName>
        <fullName evidence="5">Aldo/keto reductase</fullName>
    </submittedName>
</protein>
<dbReference type="PROSITE" id="PS51379">
    <property type="entry name" value="4FE4S_FER_2"/>
    <property type="match status" value="1"/>
</dbReference>
<sequence length="381" mass="44325">MEKRNYKNTGLQVSLLGMGCMRLPKIDPDKDDIDYEKAQEIIDYAYSHGVNYFDTAYGYHGGKSELFVGEAMKKYPRDSFFLASKMPIWCAEKPEDVERIFNEQLKKCQTEYFDFYLFHAQNAANFEKCQKFGVYEFLNKMKAEGKIRHLGFSFHDKPEVLRHICDTYQWDFAQIQLNYLDWEMQDAKQQYEILTERGIPVVIMEPVRGGVLANPCEASNEVFKAARPDKSVASWAIRYAATLPNVLTVLSGMSNMEQVMDNVSTMTPFEPLTEKDYQVIEEAVDLYKKKDTVPCTGCRYCMDCPFGVDIPKMFSIYNKYAVQKDEEDYWEEYRAQPESEWADKCQACGACMEQCPQHIQIPDKMSMIRNLIAEFDQKFSK</sequence>
<comment type="caution">
    <text evidence="5">The sequence shown here is derived from an EMBL/GenBank/DDBJ whole genome shotgun (WGS) entry which is preliminary data.</text>
</comment>
<dbReference type="PROSITE" id="PS51257">
    <property type="entry name" value="PROKAR_LIPOPROTEIN"/>
    <property type="match status" value="1"/>
</dbReference>
<gene>
    <name evidence="5" type="ORF">IAB51_10275</name>
</gene>
<keyword evidence="2" id="KW-0408">Iron</keyword>
<dbReference type="SUPFAM" id="SSF46548">
    <property type="entry name" value="alpha-helical ferredoxin"/>
    <property type="match status" value="1"/>
</dbReference>
<organism evidence="5 6">
    <name type="scientific">Candidatus Merdivicinus excrementipullorum</name>
    <dbReference type="NCBI Taxonomy" id="2840867"/>
    <lineage>
        <taxon>Bacteria</taxon>
        <taxon>Bacillati</taxon>
        <taxon>Bacillota</taxon>
        <taxon>Clostridia</taxon>
        <taxon>Eubacteriales</taxon>
        <taxon>Oscillospiraceae</taxon>
        <taxon>Oscillospiraceae incertae sedis</taxon>
        <taxon>Candidatus Merdivicinus</taxon>
    </lineage>
</organism>
<dbReference type="InterPro" id="IPR023210">
    <property type="entry name" value="NADP_OxRdtase_dom"/>
</dbReference>
<evidence type="ECO:0000256" key="1">
    <source>
        <dbReference type="ARBA" id="ARBA00022723"/>
    </source>
</evidence>
<dbReference type="InterPro" id="IPR017900">
    <property type="entry name" value="4Fe4S_Fe_S_CS"/>
</dbReference>
<dbReference type="GO" id="GO:0046872">
    <property type="term" value="F:metal ion binding"/>
    <property type="evidence" value="ECO:0007669"/>
    <property type="project" value="UniProtKB-KW"/>
</dbReference>
<dbReference type="InterPro" id="IPR017896">
    <property type="entry name" value="4Fe4S_Fe-S-bd"/>
</dbReference>
<dbReference type="AlphaFoldDB" id="A0A9D1FP83"/>
<reference evidence="5" key="2">
    <citation type="journal article" date="2021" name="PeerJ">
        <title>Extensive microbial diversity within the chicken gut microbiome revealed by metagenomics and culture.</title>
        <authorList>
            <person name="Gilroy R."/>
            <person name="Ravi A."/>
            <person name="Getino M."/>
            <person name="Pursley I."/>
            <person name="Horton D.L."/>
            <person name="Alikhan N.F."/>
            <person name="Baker D."/>
            <person name="Gharbi K."/>
            <person name="Hall N."/>
            <person name="Watson M."/>
            <person name="Adriaenssens E.M."/>
            <person name="Foster-Nyarko E."/>
            <person name="Jarju S."/>
            <person name="Secka A."/>
            <person name="Antonio M."/>
            <person name="Oren A."/>
            <person name="Chaudhuri R.R."/>
            <person name="La Ragione R."/>
            <person name="Hildebrand F."/>
            <person name="Pallen M.J."/>
        </authorList>
    </citation>
    <scope>NUCLEOTIDE SEQUENCE</scope>
    <source>
        <strain evidence="5">CHK199-13235</strain>
    </source>
</reference>
<dbReference type="GO" id="GO:0051536">
    <property type="term" value="F:iron-sulfur cluster binding"/>
    <property type="evidence" value="ECO:0007669"/>
    <property type="project" value="UniProtKB-KW"/>
</dbReference>
<dbReference type="EMBL" id="DVJP01000068">
    <property type="protein sequence ID" value="HIS77172.1"/>
    <property type="molecule type" value="Genomic_DNA"/>
</dbReference>
<keyword evidence="1" id="KW-0479">Metal-binding</keyword>
<evidence type="ECO:0000313" key="5">
    <source>
        <dbReference type="EMBL" id="HIS77172.1"/>
    </source>
</evidence>
<evidence type="ECO:0000313" key="6">
    <source>
        <dbReference type="Proteomes" id="UP000824002"/>
    </source>
</evidence>
<dbReference type="Pfam" id="PF00248">
    <property type="entry name" value="Aldo_ket_red"/>
    <property type="match status" value="1"/>
</dbReference>
<keyword evidence="3" id="KW-0411">Iron-sulfur</keyword>
<feature type="domain" description="4Fe-4S ferredoxin-type" evidence="4">
    <location>
        <begin position="335"/>
        <end position="364"/>
    </location>
</feature>
<dbReference type="InterPro" id="IPR053135">
    <property type="entry name" value="AKR2_Oxidoreductase"/>
</dbReference>